<dbReference type="GO" id="GO:0005829">
    <property type="term" value="C:cytosol"/>
    <property type="evidence" value="ECO:0007669"/>
    <property type="project" value="TreeGrafter"/>
</dbReference>
<dbReference type="PROSITE" id="PS51273">
    <property type="entry name" value="GATASE_TYPE_1"/>
    <property type="match status" value="1"/>
</dbReference>
<dbReference type="Pfam" id="PF07722">
    <property type="entry name" value="Peptidase_C26"/>
    <property type="match status" value="1"/>
</dbReference>
<dbReference type="PANTHER" id="PTHR43235">
    <property type="entry name" value="GLUTAMINE AMIDOTRANSFERASE PB2B2.05-RELATED"/>
    <property type="match status" value="1"/>
</dbReference>
<sequence>MPRPRIGVTVSKRSGWRIFPLIWFNVRLAGGTAVRWQAGRDIDVASVDGVIIGGGDDIAPTLYGGEVKIGVRLDPDRDALEADVIRQAFKRDLPILGICRGSQMINVVSGGTLHQDAYGVYTSKKYRTILPRKRVTLEKGSLIEETTQVACVDVNALHTQAVDKLGDCLKVVGRDEGGMVQAIERDRDPFALGVQWHPEHLFYRKAQRRIFGALVAAARARQQERNQISYTHGQAISDSL</sequence>
<name>A0A1H5WR11_9RHOB</name>
<accession>A0A1H5WR11</accession>
<dbReference type="GO" id="GO:0016740">
    <property type="term" value="F:transferase activity"/>
    <property type="evidence" value="ECO:0007669"/>
    <property type="project" value="UniProtKB-KW"/>
</dbReference>
<dbReference type="RefSeq" id="WP_103909882.1">
    <property type="nucleotide sequence ID" value="NZ_FNUZ01000002.1"/>
</dbReference>
<organism evidence="1 2">
    <name type="scientific">Thalassococcus halodurans</name>
    <dbReference type="NCBI Taxonomy" id="373675"/>
    <lineage>
        <taxon>Bacteria</taxon>
        <taxon>Pseudomonadati</taxon>
        <taxon>Pseudomonadota</taxon>
        <taxon>Alphaproteobacteria</taxon>
        <taxon>Rhodobacterales</taxon>
        <taxon>Roseobacteraceae</taxon>
        <taxon>Thalassococcus</taxon>
    </lineage>
</organism>
<protein>
    <submittedName>
        <fullName evidence="1">Putative glutamine amidotransferase</fullName>
    </submittedName>
</protein>
<dbReference type="CDD" id="cd01745">
    <property type="entry name" value="GATase1_2"/>
    <property type="match status" value="1"/>
</dbReference>
<dbReference type="Proteomes" id="UP000236752">
    <property type="component" value="Unassembled WGS sequence"/>
</dbReference>
<dbReference type="EMBL" id="FNUZ01000002">
    <property type="protein sequence ID" value="SEG01962.1"/>
    <property type="molecule type" value="Genomic_DNA"/>
</dbReference>
<keyword evidence="2" id="KW-1185">Reference proteome</keyword>
<dbReference type="GO" id="GO:0016811">
    <property type="term" value="F:hydrolase activity, acting on carbon-nitrogen (but not peptide) bonds, in linear amides"/>
    <property type="evidence" value="ECO:0007669"/>
    <property type="project" value="InterPro"/>
</dbReference>
<dbReference type="OrthoDB" id="9813383at2"/>
<proteinExistence type="predicted"/>
<evidence type="ECO:0000313" key="2">
    <source>
        <dbReference type="Proteomes" id="UP000236752"/>
    </source>
</evidence>
<dbReference type="Gene3D" id="3.40.50.880">
    <property type="match status" value="1"/>
</dbReference>
<keyword evidence="1" id="KW-0808">Transferase</keyword>
<dbReference type="AlphaFoldDB" id="A0A1H5WR11"/>
<keyword evidence="1" id="KW-0315">Glutamine amidotransferase</keyword>
<reference evidence="1 2" key="1">
    <citation type="submission" date="2016-10" db="EMBL/GenBank/DDBJ databases">
        <authorList>
            <person name="de Groot N.N."/>
        </authorList>
    </citation>
    <scope>NUCLEOTIDE SEQUENCE [LARGE SCALE GENOMIC DNA]</scope>
    <source>
        <strain evidence="1 2">DSM 26915</strain>
    </source>
</reference>
<dbReference type="InterPro" id="IPR044668">
    <property type="entry name" value="PuuD-like"/>
</dbReference>
<dbReference type="InterPro" id="IPR011697">
    <property type="entry name" value="Peptidase_C26"/>
</dbReference>
<gene>
    <name evidence="1" type="ORF">SAMN04488045_1556</name>
</gene>
<dbReference type="SUPFAM" id="SSF52317">
    <property type="entry name" value="Class I glutamine amidotransferase-like"/>
    <property type="match status" value="1"/>
</dbReference>
<evidence type="ECO:0000313" key="1">
    <source>
        <dbReference type="EMBL" id="SEG01962.1"/>
    </source>
</evidence>
<dbReference type="PANTHER" id="PTHR43235:SF1">
    <property type="entry name" value="GLUTAMINE AMIDOTRANSFERASE PB2B2.05-RELATED"/>
    <property type="match status" value="1"/>
</dbReference>
<dbReference type="InterPro" id="IPR029062">
    <property type="entry name" value="Class_I_gatase-like"/>
</dbReference>